<reference evidence="3 4" key="1">
    <citation type="submission" date="2020-08" db="EMBL/GenBank/DDBJ databases">
        <title>Genomic Encyclopedia of Type Strains, Phase IV (KMG-IV): sequencing the most valuable type-strain genomes for metagenomic binning, comparative biology and taxonomic classification.</title>
        <authorList>
            <person name="Goeker M."/>
        </authorList>
    </citation>
    <scope>NUCLEOTIDE SEQUENCE [LARGE SCALE GENOMIC DNA]</scope>
    <source>
        <strain evidence="3 4">DSM 105074</strain>
    </source>
</reference>
<accession>A0A840U034</accession>
<evidence type="ECO:0000256" key="2">
    <source>
        <dbReference type="ARBA" id="ARBA00023172"/>
    </source>
</evidence>
<dbReference type="InterPro" id="IPR013762">
    <property type="entry name" value="Integrase-like_cat_sf"/>
</dbReference>
<gene>
    <name evidence="3" type="ORF">HNQ92_005299</name>
</gene>
<dbReference type="AlphaFoldDB" id="A0A840U034"/>
<name>A0A840U034_9BACT</name>
<dbReference type="GO" id="GO:0003677">
    <property type="term" value="F:DNA binding"/>
    <property type="evidence" value="ECO:0007669"/>
    <property type="project" value="UniProtKB-KW"/>
</dbReference>
<proteinExistence type="predicted"/>
<evidence type="ECO:0000313" key="3">
    <source>
        <dbReference type="EMBL" id="MBB5287137.1"/>
    </source>
</evidence>
<dbReference type="RefSeq" id="WP_184178942.1">
    <property type="nucleotide sequence ID" value="NZ_JACHGF010000014.1"/>
</dbReference>
<dbReference type="Gene3D" id="1.10.443.10">
    <property type="entry name" value="Intergrase catalytic core"/>
    <property type="match status" value="1"/>
</dbReference>
<dbReference type="GO" id="GO:0015074">
    <property type="term" value="P:DNA integration"/>
    <property type="evidence" value="ECO:0007669"/>
    <property type="project" value="InterPro"/>
</dbReference>
<organism evidence="3 4">
    <name type="scientific">Rhabdobacter roseus</name>
    <dbReference type="NCBI Taxonomy" id="1655419"/>
    <lineage>
        <taxon>Bacteria</taxon>
        <taxon>Pseudomonadati</taxon>
        <taxon>Bacteroidota</taxon>
        <taxon>Cytophagia</taxon>
        <taxon>Cytophagales</taxon>
        <taxon>Cytophagaceae</taxon>
        <taxon>Rhabdobacter</taxon>
    </lineage>
</organism>
<evidence type="ECO:0000256" key="1">
    <source>
        <dbReference type="ARBA" id="ARBA00023125"/>
    </source>
</evidence>
<dbReference type="SUPFAM" id="SSF56349">
    <property type="entry name" value="DNA breaking-rejoining enzymes"/>
    <property type="match status" value="1"/>
</dbReference>
<dbReference type="Gene3D" id="1.10.150.130">
    <property type="match status" value="1"/>
</dbReference>
<sequence length="399" mass="46469">MSKIPTRYPYREPILFDSNGDISKRWYVGYYAWSEQKGQLVRKRVIVNQPTAKERYEQAKFIIEIITQELEAGAVVDPIEVPEPEISPLTPLGKACDFFLDKRGKTVGKNTNIAYKKDIREFKAWAEKAGILNLPVSQFNNQLAFAFSDHLDTKVSKRTGKIGVAKKTYSNFISTLRTMWAFLINREILKDNPFLKLQKRKGRSTQHIPYTPAQVRTFKKICLDDVEDHQLWLFVNFLYYCFLRPREEAQKLRIKHILKKTIVVPAELAKNNLTEHVKIPKGLEVLIQEYKLREYPSTYYVFSKDGKPGPVALNDKYMYDHNRRVLARADLTDQDYDLYGWKHTGVIALYLATKDIKLIQAQCRHKDISTTDKYLRELGLFLYEDALDCFPEPSADHTN</sequence>
<protein>
    <submittedName>
        <fullName evidence="3">Integrase</fullName>
    </submittedName>
</protein>
<keyword evidence="4" id="KW-1185">Reference proteome</keyword>
<keyword evidence="1" id="KW-0238">DNA-binding</keyword>
<dbReference type="InterPro" id="IPR011010">
    <property type="entry name" value="DNA_brk_join_enz"/>
</dbReference>
<comment type="caution">
    <text evidence="3">The sequence shown here is derived from an EMBL/GenBank/DDBJ whole genome shotgun (WGS) entry which is preliminary data.</text>
</comment>
<dbReference type="CDD" id="cd00397">
    <property type="entry name" value="DNA_BRE_C"/>
    <property type="match status" value="1"/>
</dbReference>
<dbReference type="GO" id="GO:0006310">
    <property type="term" value="P:DNA recombination"/>
    <property type="evidence" value="ECO:0007669"/>
    <property type="project" value="UniProtKB-KW"/>
</dbReference>
<evidence type="ECO:0000313" key="4">
    <source>
        <dbReference type="Proteomes" id="UP000557307"/>
    </source>
</evidence>
<dbReference type="Proteomes" id="UP000557307">
    <property type="component" value="Unassembled WGS sequence"/>
</dbReference>
<dbReference type="InterPro" id="IPR010998">
    <property type="entry name" value="Integrase_recombinase_N"/>
</dbReference>
<keyword evidence="2" id="KW-0233">DNA recombination</keyword>
<dbReference type="EMBL" id="JACHGF010000014">
    <property type="protein sequence ID" value="MBB5287137.1"/>
    <property type="molecule type" value="Genomic_DNA"/>
</dbReference>